<dbReference type="Proteomes" id="UP000230069">
    <property type="component" value="Unassembled WGS sequence"/>
</dbReference>
<evidence type="ECO:0000313" key="1">
    <source>
        <dbReference type="EMBL" id="PIA44890.1"/>
    </source>
</evidence>
<organism evidence="1 2">
    <name type="scientific">Aquilegia coerulea</name>
    <name type="common">Rocky mountain columbine</name>
    <dbReference type="NCBI Taxonomy" id="218851"/>
    <lineage>
        <taxon>Eukaryota</taxon>
        <taxon>Viridiplantae</taxon>
        <taxon>Streptophyta</taxon>
        <taxon>Embryophyta</taxon>
        <taxon>Tracheophyta</taxon>
        <taxon>Spermatophyta</taxon>
        <taxon>Magnoliopsida</taxon>
        <taxon>Ranunculales</taxon>
        <taxon>Ranunculaceae</taxon>
        <taxon>Thalictroideae</taxon>
        <taxon>Aquilegia</taxon>
    </lineage>
</organism>
<accession>A0A2G5DMZ1</accession>
<protein>
    <submittedName>
        <fullName evidence="1">Uncharacterized protein</fullName>
    </submittedName>
</protein>
<keyword evidence="2" id="KW-1185">Reference proteome</keyword>
<reference evidence="1 2" key="1">
    <citation type="submission" date="2017-09" db="EMBL/GenBank/DDBJ databases">
        <title>WGS assembly of Aquilegia coerulea Goldsmith.</title>
        <authorList>
            <person name="Hodges S."/>
            <person name="Kramer E."/>
            <person name="Nordborg M."/>
            <person name="Tomkins J."/>
            <person name="Borevitz J."/>
            <person name="Derieg N."/>
            <person name="Yan J."/>
            <person name="Mihaltcheva S."/>
            <person name="Hayes R.D."/>
            <person name="Rokhsar D."/>
        </authorList>
    </citation>
    <scope>NUCLEOTIDE SEQUENCE [LARGE SCALE GENOMIC DNA]</scope>
    <source>
        <strain evidence="2">cv. Goldsmith</strain>
    </source>
</reference>
<sequence length="101" mass="11306">MLCYEIQYTIEVSQVRSMHCCESYILGLSVTLTQLSNPWAFVMSGLGYTHFSPSDMAQASIKFTCGLGLNLVKFILLLQDSDVMKLFFKSGFLTTLVQSSM</sequence>
<dbReference type="EMBL" id="KZ305034">
    <property type="protein sequence ID" value="PIA44889.1"/>
    <property type="molecule type" value="Genomic_DNA"/>
</dbReference>
<gene>
    <name evidence="1" type="ORF">AQUCO_01700458v1</name>
</gene>
<name>A0A2G5DMZ1_AQUCA</name>
<evidence type="ECO:0000313" key="2">
    <source>
        <dbReference type="Proteomes" id="UP000230069"/>
    </source>
</evidence>
<proteinExistence type="predicted"/>
<dbReference type="AlphaFoldDB" id="A0A2G5DMZ1"/>
<dbReference type="EMBL" id="KZ305034">
    <property type="protein sequence ID" value="PIA44890.1"/>
    <property type="molecule type" value="Genomic_DNA"/>
</dbReference>